<evidence type="ECO:0000256" key="3">
    <source>
        <dbReference type="ARBA" id="ARBA00023082"/>
    </source>
</evidence>
<dbReference type="EMBL" id="CP051204">
    <property type="protein sequence ID" value="QJB37716.1"/>
    <property type="molecule type" value="Genomic_DNA"/>
</dbReference>
<dbReference type="InterPro" id="IPR039425">
    <property type="entry name" value="RNA_pol_sigma-70-like"/>
</dbReference>
<dbReference type="GO" id="GO:0016987">
    <property type="term" value="F:sigma factor activity"/>
    <property type="evidence" value="ECO:0007669"/>
    <property type="project" value="UniProtKB-KW"/>
</dbReference>
<evidence type="ECO:0000256" key="1">
    <source>
        <dbReference type="ARBA" id="ARBA00010641"/>
    </source>
</evidence>
<evidence type="ECO:0000259" key="6">
    <source>
        <dbReference type="Pfam" id="PF08281"/>
    </source>
</evidence>
<dbReference type="KEGG" id="coy:HF329_07910"/>
<organism evidence="7 9">
    <name type="scientific">Chitinophaga oryzae</name>
    <dbReference type="NCBI Taxonomy" id="2725414"/>
    <lineage>
        <taxon>Bacteria</taxon>
        <taxon>Pseudomonadati</taxon>
        <taxon>Bacteroidota</taxon>
        <taxon>Chitinophagia</taxon>
        <taxon>Chitinophagales</taxon>
        <taxon>Chitinophagaceae</taxon>
        <taxon>Chitinophaga</taxon>
    </lineage>
</organism>
<evidence type="ECO:0000313" key="8">
    <source>
        <dbReference type="EMBL" id="QJB37716.1"/>
    </source>
</evidence>
<accession>A0AAE7D711</accession>
<dbReference type="CDD" id="cd06171">
    <property type="entry name" value="Sigma70_r4"/>
    <property type="match status" value="1"/>
</dbReference>
<evidence type="ECO:0000313" key="10">
    <source>
        <dbReference type="Proteomes" id="UP000503144"/>
    </source>
</evidence>
<dbReference type="Proteomes" id="UP000502421">
    <property type="component" value="Chromosome"/>
</dbReference>
<evidence type="ECO:0000256" key="4">
    <source>
        <dbReference type="ARBA" id="ARBA00023163"/>
    </source>
</evidence>
<evidence type="ECO:0000259" key="5">
    <source>
        <dbReference type="Pfam" id="PF04542"/>
    </source>
</evidence>
<protein>
    <submittedName>
        <fullName evidence="7">RNA polymerase sigma-70 factor</fullName>
    </submittedName>
</protein>
<evidence type="ECO:0000313" key="7">
    <source>
        <dbReference type="EMBL" id="QJB31228.1"/>
    </source>
</evidence>
<keyword evidence="3" id="KW-0731">Sigma factor</keyword>
<dbReference type="InterPro" id="IPR013325">
    <property type="entry name" value="RNA_pol_sigma_r2"/>
</dbReference>
<sequence length="199" mass="23121">MYLNQPENNRPSKLREEANIQLLVERIASLGDEQAYKALFRLFYKPLSQFAFSIVKSWESAEEVASDVFMNIWRNRERLLQVQNIKVYLYVSAKNISLNYLSRASRTQHFSLDELEVDISGGYATPEQIFISGEMVKKIEAAINQLPPKRKMIFKLIREDGLRYKEVAQILDISVNTIDVHMAQALKKISEVVHLHFSR</sequence>
<dbReference type="GO" id="GO:0006352">
    <property type="term" value="P:DNA-templated transcription initiation"/>
    <property type="evidence" value="ECO:0007669"/>
    <property type="project" value="InterPro"/>
</dbReference>
<feature type="domain" description="RNA polymerase sigma-70 region 2" evidence="5">
    <location>
        <begin position="39"/>
        <end position="107"/>
    </location>
</feature>
<dbReference type="NCBIfam" id="TIGR02937">
    <property type="entry name" value="sigma70-ECF"/>
    <property type="match status" value="1"/>
</dbReference>
<reference evidence="7" key="2">
    <citation type="submission" date="2020-09" db="EMBL/GenBank/DDBJ databases">
        <authorList>
            <person name="Kittiwongwattana C."/>
        </authorList>
    </citation>
    <scope>NUCLEOTIDE SEQUENCE</scope>
    <source>
        <strain evidence="8">1303</strain>
        <strain evidence="7">1310</strain>
    </source>
</reference>
<dbReference type="GO" id="GO:0003677">
    <property type="term" value="F:DNA binding"/>
    <property type="evidence" value="ECO:0007669"/>
    <property type="project" value="InterPro"/>
</dbReference>
<dbReference type="PANTHER" id="PTHR43133:SF46">
    <property type="entry name" value="RNA POLYMERASE SIGMA-70 FACTOR ECF SUBFAMILY"/>
    <property type="match status" value="1"/>
</dbReference>
<dbReference type="NCBIfam" id="TIGR02985">
    <property type="entry name" value="Sig70_bacteroi1"/>
    <property type="match status" value="1"/>
</dbReference>
<evidence type="ECO:0000313" key="9">
    <source>
        <dbReference type="Proteomes" id="UP000502421"/>
    </source>
</evidence>
<dbReference type="InterPro" id="IPR014327">
    <property type="entry name" value="RNA_pol_sigma70_bacteroid"/>
</dbReference>
<dbReference type="InterPro" id="IPR036388">
    <property type="entry name" value="WH-like_DNA-bd_sf"/>
</dbReference>
<feature type="domain" description="RNA polymerase sigma factor 70 region 4 type 2" evidence="6">
    <location>
        <begin position="138"/>
        <end position="189"/>
    </location>
</feature>
<proteinExistence type="inferred from homology"/>
<keyword evidence="4" id="KW-0804">Transcription</keyword>
<dbReference type="Proteomes" id="UP000503144">
    <property type="component" value="Chromosome"/>
</dbReference>
<dbReference type="InterPro" id="IPR007627">
    <property type="entry name" value="RNA_pol_sigma70_r2"/>
</dbReference>
<dbReference type="Gene3D" id="1.10.1740.10">
    <property type="match status" value="1"/>
</dbReference>
<dbReference type="SUPFAM" id="SSF88946">
    <property type="entry name" value="Sigma2 domain of RNA polymerase sigma factors"/>
    <property type="match status" value="1"/>
</dbReference>
<dbReference type="EMBL" id="CP051205">
    <property type="protein sequence ID" value="QJB31228.1"/>
    <property type="molecule type" value="Genomic_DNA"/>
</dbReference>
<gene>
    <name evidence="8" type="ORF">HF324_07575</name>
    <name evidence="7" type="ORF">HF329_07910</name>
</gene>
<dbReference type="Gene3D" id="1.10.10.10">
    <property type="entry name" value="Winged helix-like DNA-binding domain superfamily/Winged helix DNA-binding domain"/>
    <property type="match status" value="1"/>
</dbReference>
<evidence type="ECO:0000256" key="2">
    <source>
        <dbReference type="ARBA" id="ARBA00023015"/>
    </source>
</evidence>
<keyword evidence="10" id="KW-1185">Reference proteome</keyword>
<dbReference type="InterPro" id="IPR013324">
    <property type="entry name" value="RNA_pol_sigma_r3/r4-like"/>
</dbReference>
<reference evidence="9" key="1">
    <citation type="submission" date="2020-04" db="EMBL/GenBank/DDBJ databases">
        <authorList>
            <person name="Kittiwongwattana C."/>
        </authorList>
    </citation>
    <scope>NUCLEOTIDE SEQUENCE [LARGE SCALE GENOMIC DNA]</scope>
    <source>
        <strain evidence="9">1310</strain>
    </source>
</reference>
<dbReference type="Pfam" id="PF08281">
    <property type="entry name" value="Sigma70_r4_2"/>
    <property type="match status" value="1"/>
</dbReference>
<dbReference type="Pfam" id="PF04542">
    <property type="entry name" value="Sigma70_r2"/>
    <property type="match status" value="1"/>
</dbReference>
<keyword evidence="2" id="KW-0805">Transcription regulation</keyword>
<dbReference type="InterPro" id="IPR013249">
    <property type="entry name" value="RNA_pol_sigma70_r4_t2"/>
</dbReference>
<dbReference type="InterPro" id="IPR014284">
    <property type="entry name" value="RNA_pol_sigma-70_dom"/>
</dbReference>
<dbReference type="PANTHER" id="PTHR43133">
    <property type="entry name" value="RNA POLYMERASE ECF-TYPE SIGMA FACTO"/>
    <property type="match status" value="1"/>
</dbReference>
<comment type="similarity">
    <text evidence="1">Belongs to the sigma-70 factor family. ECF subfamily.</text>
</comment>
<name>A0AAE7D711_9BACT</name>
<dbReference type="SUPFAM" id="SSF88659">
    <property type="entry name" value="Sigma3 and sigma4 domains of RNA polymerase sigma factors"/>
    <property type="match status" value="1"/>
</dbReference>
<dbReference type="AlphaFoldDB" id="A0AAE7D711"/>